<evidence type="ECO:0000256" key="16">
    <source>
        <dbReference type="RuleBase" id="RU003515"/>
    </source>
</evidence>
<dbReference type="AlphaFoldDB" id="A0A2K9BK96"/>
<dbReference type="GO" id="GO:0043137">
    <property type="term" value="P:DNA replication, removal of RNA primer"/>
    <property type="evidence" value="ECO:0007669"/>
    <property type="project" value="TreeGrafter"/>
</dbReference>
<dbReference type="GO" id="GO:0003723">
    <property type="term" value="F:RNA binding"/>
    <property type="evidence" value="ECO:0007669"/>
    <property type="project" value="UniProtKB-UniRule"/>
</dbReference>
<dbReference type="GO" id="GO:0032299">
    <property type="term" value="C:ribonuclease H2 complex"/>
    <property type="evidence" value="ECO:0007669"/>
    <property type="project" value="TreeGrafter"/>
</dbReference>
<keyword evidence="9 14" id="KW-0540">Nuclease</keyword>
<dbReference type="InterPro" id="IPR012337">
    <property type="entry name" value="RNaseH-like_sf"/>
</dbReference>
<keyword evidence="11 14" id="KW-0255">Endonuclease</keyword>
<dbReference type="SUPFAM" id="SSF53098">
    <property type="entry name" value="Ribonuclease H-like"/>
    <property type="match status" value="1"/>
</dbReference>
<evidence type="ECO:0000259" key="17">
    <source>
        <dbReference type="PROSITE" id="PS51975"/>
    </source>
</evidence>
<evidence type="ECO:0000256" key="10">
    <source>
        <dbReference type="ARBA" id="ARBA00022723"/>
    </source>
</evidence>
<dbReference type="PROSITE" id="PS51975">
    <property type="entry name" value="RNASE_H_2"/>
    <property type="match status" value="1"/>
</dbReference>
<keyword evidence="19" id="KW-1185">Reference proteome</keyword>
<organism evidence="18 19">
    <name type="scientific">Mesoplasma syrphidae</name>
    <dbReference type="NCBI Taxonomy" id="225999"/>
    <lineage>
        <taxon>Bacteria</taxon>
        <taxon>Bacillati</taxon>
        <taxon>Mycoplasmatota</taxon>
        <taxon>Mollicutes</taxon>
        <taxon>Entomoplasmatales</taxon>
        <taxon>Entomoplasmataceae</taxon>
        <taxon>Mesoplasma</taxon>
    </lineage>
</organism>
<feature type="domain" description="RNase H type-2" evidence="17">
    <location>
        <begin position="20"/>
        <end position="208"/>
    </location>
</feature>
<dbReference type="NCBIfam" id="NF000595">
    <property type="entry name" value="PRK00015.1-3"/>
    <property type="match status" value="1"/>
</dbReference>
<evidence type="ECO:0000256" key="15">
    <source>
        <dbReference type="PROSITE-ProRule" id="PRU01319"/>
    </source>
</evidence>
<dbReference type="InterPro" id="IPR024567">
    <property type="entry name" value="RNase_HII/HIII_dom"/>
</dbReference>
<dbReference type="HAMAP" id="MF_00052_B">
    <property type="entry name" value="RNase_HII_B"/>
    <property type="match status" value="1"/>
</dbReference>
<feature type="binding site" evidence="14 15">
    <location>
        <position position="118"/>
    </location>
    <ligand>
        <name>a divalent metal cation</name>
        <dbReference type="ChEBI" id="CHEBI:60240"/>
    </ligand>
</feature>
<evidence type="ECO:0000256" key="13">
    <source>
        <dbReference type="ARBA" id="ARBA00023211"/>
    </source>
</evidence>
<sequence>MIDYSRILFDENVRQNYDVETIAGSDEAGRGAMAGPIVVATVILPKDYKNPLIRDSKKLAENLRESLYEEITKVAIEWRIAIYDAKAVDKLNPKYASILGMINSIQQLAVKPDICLIDGEKISIASYQTIQLIKGDDLSQTIAAASIIAKVTRDRIMRKYAKIYLQYNFDKHKGYCTKKHCEELSKYGITEIHRKSYKPVKNIMLTNK</sequence>
<evidence type="ECO:0000313" key="18">
    <source>
        <dbReference type="EMBL" id="AUF83651.1"/>
    </source>
</evidence>
<dbReference type="RefSeq" id="WP_027048000.1">
    <property type="nucleotide sequence ID" value="NZ_CP025257.1"/>
</dbReference>
<dbReference type="GO" id="GO:0030145">
    <property type="term" value="F:manganese ion binding"/>
    <property type="evidence" value="ECO:0007669"/>
    <property type="project" value="UniProtKB-UniRule"/>
</dbReference>
<keyword evidence="8 14" id="KW-0963">Cytoplasm</keyword>
<name>A0A2K9BK96_9MOLU</name>
<dbReference type="InterPro" id="IPR022898">
    <property type="entry name" value="RNase_HII"/>
</dbReference>
<dbReference type="PANTHER" id="PTHR10954:SF18">
    <property type="entry name" value="RIBONUCLEASE HII"/>
    <property type="match status" value="1"/>
</dbReference>
<dbReference type="InterPro" id="IPR001352">
    <property type="entry name" value="RNase_HII/HIII"/>
</dbReference>
<keyword evidence="10 14" id="KW-0479">Metal-binding</keyword>
<keyword evidence="13 14" id="KW-0464">Manganese</keyword>
<dbReference type="GO" id="GO:0006298">
    <property type="term" value="P:mismatch repair"/>
    <property type="evidence" value="ECO:0007669"/>
    <property type="project" value="TreeGrafter"/>
</dbReference>
<evidence type="ECO:0000256" key="12">
    <source>
        <dbReference type="ARBA" id="ARBA00022801"/>
    </source>
</evidence>
<evidence type="ECO:0000256" key="4">
    <source>
        <dbReference type="ARBA" id="ARBA00004496"/>
    </source>
</evidence>
<dbReference type="Proteomes" id="UP000233419">
    <property type="component" value="Chromosome"/>
</dbReference>
<feature type="binding site" evidence="14 15">
    <location>
        <position position="27"/>
    </location>
    <ligand>
        <name>a divalent metal cation</name>
        <dbReference type="ChEBI" id="CHEBI:60240"/>
    </ligand>
</feature>
<dbReference type="GO" id="GO:0005737">
    <property type="term" value="C:cytoplasm"/>
    <property type="evidence" value="ECO:0007669"/>
    <property type="project" value="UniProtKB-SubCell"/>
</dbReference>
<keyword evidence="12 14" id="KW-0378">Hydrolase</keyword>
<evidence type="ECO:0000256" key="3">
    <source>
        <dbReference type="ARBA" id="ARBA00004065"/>
    </source>
</evidence>
<dbReference type="KEGG" id="msyr:CXP39_02460"/>
<evidence type="ECO:0000256" key="14">
    <source>
        <dbReference type="HAMAP-Rule" id="MF_00052"/>
    </source>
</evidence>
<dbReference type="OrthoDB" id="9803420at2"/>
<comment type="similarity">
    <text evidence="5 14 16">Belongs to the RNase HII family.</text>
</comment>
<comment type="cofactor">
    <cofactor evidence="14 15">
        <name>Mn(2+)</name>
        <dbReference type="ChEBI" id="CHEBI:29035"/>
    </cofactor>
    <cofactor evidence="14 15">
        <name>Mg(2+)</name>
        <dbReference type="ChEBI" id="CHEBI:18420"/>
    </cofactor>
    <text evidence="14 15">Manganese or magnesium. Binds 1 divalent metal ion per monomer in the absence of substrate. May bind a second metal ion after substrate binding.</text>
</comment>
<dbReference type="GO" id="GO:0004523">
    <property type="term" value="F:RNA-DNA hybrid ribonuclease activity"/>
    <property type="evidence" value="ECO:0007669"/>
    <property type="project" value="UniProtKB-UniRule"/>
</dbReference>
<accession>A0A2K9BK96</accession>
<evidence type="ECO:0000256" key="2">
    <source>
        <dbReference type="ARBA" id="ARBA00001946"/>
    </source>
</evidence>
<dbReference type="EC" id="3.1.26.4" evidence="6 14"/>
<evidence type="ECO:0000256" key="5">
    <source>
        <dbReference type="ARBA" id="ARBA00007383"/>
    </source>
</evidence>
<dbReference type="CDD" id="cd07182">
    <property type="entry name" value="RNase_HII_bacteria_HII_like"/>
    <property type="match status" value="1"/>
</dbReference>
<evidence type="ECO:0000256" key="11">
    <source>
        <dbReference type="ARBA" id="ARBA00022759"/>
    </source>
</evidence>
<dbReference type="Gene3D" id="3.30.420.10">
    <property type="entry name" value="Ribonuclease H-like superfamily/Ribonuclease H"/>
    <property type="match status" value="1"/>
</dbReference>
<dbReference type="PANTHER" id="PTHR10954">
    <property type="entry name" value="RIBONUCLEASE H2 SUBUNIT A"/>
    <property type="match status" value="1"/>
</dbReference>
<gene>
    <name evidence="14" type="primary">rnhB</name>
    <name evidence="18" type="ORF">CXP39_02460</name>
</gene>
<dbReference type="InterPro" id="IPR036397">
    <property type="entry name" value="RNaseH_sf"/>
</dbReference>
<comment type="catalytic activity">
    <reaction evidence="1 14 15 16">
        <text>Endonucleolytic cleavage to 5'-phosphomonoester.</text>
        <dbReference type="EC" id="3.1.26.4"/>
    </reaction>
</comment>
<evidence type="ECO:0000256" key="7">
    <source>
        <dbReference type="ARBA" id="ARBA00019179"/>
    </source>
</evidence>
<reference evidence="18 19" key="1">
    <citation type="submission" date="2017-12" db="EMBL/GenBank/DDBJ databases">
        <title>Mesoplasma syrphidae YJS, Complete Genome.</title>
        <authorList>
            <person name="Knight T.F."/>
            <person name="Citino T."/>
            <person name="Rubinstein R."/>
            <person name="Neuschaefer Z."/>
        </authorList>
    </citation>
    <scope>NUCLEOTIDE SEQUENCE [LARGE SCALE GENOMIC DNA]</scope>
    <source>
        <strain evidence="18 19">YJS</strain>
    </source>
</reference>
<dbReference type="EMBL" id="CP025257">
    <property type="protein sequence ID" value="AUF83651.1"/>
    <property type="molecule type" value="Genomic_DNA"/>
</dbReference>
<comment type="cofactor">
    <cofactor evidence="2">
        <name>Mg(2+)</name>
        <dbReference type="ChEBI" id="CHEBI:18420"/>
    </cofactor>
</comment>
<evidence type="ECO:0000256" key="8">
    <source>
        <dbReference type="ARBA" id="ARBA00022490"/>
    </source>
</evidence>
<evidence type="ECO:0000256" key="9">
    <source>
        <dbReference type="ARBA" id="ARBA00022722"/>
    </source>
</evidence>
<evidence type="ECO:0000256" key="6">
    <source>
        <dbReference type="ARBA" id="ARBA00012180"/>
    </source>
</evidence>
<comment type="subcellular location">
    <subcellularLocation>
        <location evidence="4 14">Cytoplasm</location>
    </subcellularLocation>
</comment>
<proteinExistence type="inferred from homology"/>
<comment type="function">
    <text evidence="3 14 16">Endonuclease that specifically degrades the RNA of RNA-DNA hybrids.</text>
</comment>
<dbReference type="Pfam" id="PF01351">
    <property type="entry name" value="RNase_HII"/>
    <property type="match status" value="1"/>
</dbReference>
<evidence type="ECO:0000313" key="19">
    <source>
        <dbReference type="Proteomes" id="UP000233419"/>
    </source>
</evidence>
<feature type="binding site" evidence="14 15">
    <location>
        <position position="26"/>
    </location>
    <ligand>
        <name>a divalent metal cation</name>
        <dbReference type="ChEBI" id="CHEBI:60240"/>
    </ligand>
</feature>
<evidence type="ECO:0000256" key="1">
    <source>
        <dbReference type="ARBA" id="ARBA00000077"/>
    </source>
</evidence>
<protein>
    <recommendedName>
        <fullName evidence="7 14">Ribonuclease HII</fullName>
        <shortName evidence="14">RNase HII</shortName>
        <ecNumber evidence="6 14">3.1.26.4</ecNumber>
    </recommendedName>
</protein>